<protein>
    <submittedName>
        <fullName evidence="1">Uncharacterized protein</fullName>
    </submittedName>
</protein>
<proteinExistence type="predicted"/>
<dbReference type="Proteomes" id="UP000318521">
    <property type="component" value="Unassembled WGS sequence"/>
</dbReference>
<dbReference type="EMBL" id="VLXZ01000002">
    <property type="protein sequence ID" value="TSB47665.1"/>
    <property type="molecule type" value="Genomic_DNA"/>
</dbReference>
<name>A0A554A1V4_9BACI</name>
<evidence type="ECO:0000313" key="1">
    <source>
        <dbReference type="EMBL" id="TSB47665.1"/>
    </source>
</evidence>
<organism evidence="1 2">
    <name type="scientific">Alkalicoccobacillus porphyridii</name>
    <dbReference type="NCBI Taxonomy" id="2597270"/>
    <lineage>
        <taxon>Bacteria</taxon>
        <taxon>Bacillati</taxon>
        <taxon>Bacillota</taxon>
        <taxon>Bacilli</taxon>
        <taxon>Bacillales</taxon>
        <taxon>Bacillaceae</taxon>
        <taxon>Alkalicoccobacillus</taxon>
    </lineage>
</organism>
<dbReference type="PROSITE" id="PS51257">
    <property type="entry name" value="PROKAR_LIPOPROTEIN"/>
    <property type="match status" value="1"/>
</dbReference>
<dbReference type="OrthoDB" id="1909991at2"/>
<accession>A0A554A1V4</accession>
<dbReference type="RefSeq" id="WP_143847119.1">
    <property type="nucleotide sequence ID" value="NZ_VLXZ01000002.1"/>
</dbReference>
<reference evidence="1 2" key="1">
    <citation type="submission" date="2019-07" db="EMBL/GenBank/DDBJ databases">
        <authorList>
            <person name="Park Y.J."/>
            <person name="Jeong S.E."/>
            <person name="Jung H.S."/>
        </authorList>
    </citation>
    <scope>NUCLEOTIDE SEQUENCE [LARGE SCALE GENOMIC DNA]</scope>
    <source>
        <strain evidence="2">P16(2019)</strain>
    </source>
</reference>
<gene>
    <name evidence="1" type="ORF">FN960_03860</name>
</gene>
<sequence length="136" mass="15162">MKIRIHILIVLISCATLFGCSTEGETTETGNSEEITTVIDHIDAEEVLTLSPDADIFQFNAVIYQTNIDWVDELSLSPQDVVGEIQAQNETSTDFEDEMANKIPVGTKIYSAKDHGDMLMVEVDGEWRNYYAIVEG</sequence>
<comment type="caution">
    <text evidence="1">The sequence shown here is derived from an EMBL/GenBank/DDBJ whole genome shotgun (WGS) entry which is preliminary data.</text>
</comment>
<dbReference type="AlphaFoldDB" id="A0A554A1V4"/>
<keyword evidence="2" id="KW-1185">Reference proteome</keyword>
<evidence type="ECO:0000313" key="2">
    <source>
        <dbReference type="Proteomes" id="UP000318521"/>
    </source>
</evidence>